<evidence type="ECO:0000313" key="1">
    <source>
        <dbReference type="EMBL" id="ERN41145.1"/>
    </source>
</evidence>
<gene>
    <name evidence="1" type="ORF">KR51_00024090</name>
</gene>
<dbReference type="InParanoid" id="U5DN82"/>
<dbReference type="AlphaFoldDB" id="U5DN82"/>
<reference evidence="1 2" key="1">
    <citation type="submission" date="2013-05" db="EMBL/GenBank/DDBJ databases">
        <title>Draft genome sequence of Rubidibacter lacunae KORDI 51-2.</title>
        <authorList>
            <person name="Choi D.H."/>
            <person name="Noh J.H."/>
            <person name="Kwon K.-K."/>
            <person name="Lee J.-H."/>
            <person name="Ryu J.-Y."/>
        </authorList>
    </citation>
    <scope>NUCLEOTIDE SEQUENCE [LARGE SCALE GENOMIC DNA]</scope>
    <source>
        <strain evidence="1 2">KORDI 51-2</strain>
    </source>
</reference>
<sequence>MSTRPIATAKVEDPITLQLLLHRIGDIVAGLNQVESLAQLASDRAQTMAESEPERTAANCNRLADSLRGVRELLVDHQLGLEDLAREAIDTGHKHINSFWESLPELPDGPDN</sequence>
<comment type="caution">
    <text evidence="1">The sequence shown here is derived from an EMBL/GenBank/DDBJ whole genome shotgun (WGS) entry which is preliminary data.</text>
</comment>
<dbReference type="STRING" id="582515.KR51_00024090"/>
<name>U5DN82_9CHRO</name>
<dbReference type="EMBL" id="ASSJ01000055">
    <property type="protein sequence ID" value="ERN41145.1"/>
    <property type="molecule type" value="Genomic_DNA"/>
</dbReference>
<organism evidence="1 2">
    <name type="scientific">Rubidibacter lacunae KORDI 51-2</name>
    <dbReference type="NCBI Taxonomy" id="582515"/>
    <lineage>
        <taxon>Bacteria</taxon>
        <taxon>Bacillati</taxon>
        <taxon>Cyanobacteriota</taxon>
        <taxon>Cyanophyceae</taxon>
        <taxon>Oscillatoriophycideae</taxon>
        <taxon>Chroococcales</taxon>
        <taxon>Aphanothecaceae</taxon>
        <taxon>Rubidibacter</taxon>
    </lineage>
</organism>
<proteinExistence type="predicted"/>
<dbReference type="Proteomes" id="UP000016960">
    <property type="component" value="Unassembled WGS sequence"/>
</dbReference>
<accession>U5DN82</accession>
<dbReference type="RefSeq" id="WP_022607607.1">
    <property type="nucleotide sequence ID" value="NZ_ASSJ01000055.1"/>
</dbReference>
<keyword evidence="2" id="KW-1185">Reference proteome</keyword>
<protein>
    <submittedName>
        <fullName evidence="1">Uncharacterized protein</fullName>
    </submittedName>
</protein>
<evidence type="ECO:0000313" key="2">
    <source>
        <dbReference type="Proteomes" id="UP000016960"/>
    </source>
</evidence>